<sequence length="65" mass="6986">MLQMATSSQILANPLLLNSSFALTPHPTQLAMVLLPPIQSALSHHPTSTKESLTVLSRPSLRSPL</sequence>
<reference evidence="2 3" key="1">
    <citation type="submission" date="2005-09" db="EMBL/GenBank/DDBJ databases">
        <authorList>
            <person name="Mural R.J."/>
            <person name="Li P.W."/>
            <person name="Adams M.D."/>
            <person name="Amanatides P.G."/>
            <person name="Baden-Tillson H."/>
            <person name="Barnstead M."/>
            <person name="Chin S.H."/>
            <person name="Dew I."/>
            <person name="Evans C.A."/>
            <person name="Ferriera S."/>
            <person name="Flanigan M."/>
            <person name="Fosler C."/>
            <person name="Glodek A."/>
            <person name="Gu Z."/>
            <person name="Holt R.A."/>
            <person name="Jennings D."/>
            <person name="Kraft C.L."/>
            <person name="Lu F."/>
            <person name="Nguyen T."/>
            <person name="Nusskern D.R."/>
            <person name="Pfannkoch C.M."/>
            <person name="Sitter C."/>
            <person name="Sutton G.G."/>
            <person name="Venter J.C."/>
            <person name="Wang Z."/>
            <person name="Woodage T."/>
            <person name="Zheng X.H."/>
            <person name="Zhong F."/>
        </authorList>
    </citation>
    <scope>NUCLEOTIDE SEQUENCE [LARGE SCALE GENOMIC DNA]</scope>
    <source>
        <strain>BN</strain>
        <strain evidence="3">Sprague-Dawley</strain>
    </source>
</reference>
<gene>
    <name evidence="2" type="ORF">rCG_58590</name>
</gene>
<evidence type="ECO:0000313" key="2">
    <source>
        <dbReference type="EMBL" id="EDL84607.1"/>
    </source>
</evidence>
<protein>
    <submittedName>
        <fullName evidence="2">RCG58590</fullName>
    </submittedName>
</protein>
<organism evidence="2 3">
    <name type="scientific">Rattus norvegicus</name>
    <name type="common">Rat</name>
    <dbReference type="NCBI Taxonomy" id="10116"/>
    <lineage>
        <taxon>Eukaryota</taxon>
        <taxon>Metazoa</taxon>
        <taxon>Chordata</taxon>
        <taxon>Craniata</taxon>
        <taxon>Vertebrata</taxon>
        <taxon>Euteleostomi</taxon>
        <taxon>Mammalia</taxon>
        <taxon>Eutheria</taxon>
        <taxon>Euarchontoglires</taxon>
        <taxon>Glires</taxon>
        <taxon>Rodentia</taxon>
        <taxon>Myomorpha</taxon>
        <taxon>Muroidea</taxon>
        <taxon>Muridae</taxon>
        <taxon>Murinae</taxon>
        <taxon>Rattus</taxon>
    </lineage>
</organism>
<feature type="region of interest" description="Disordered" evidence="1">
    <location>
        <begin position="43"/>
        <end position="65"/>
    </location>
</feature>
<dbReference type="Proteomes" id="UP000234681">
    <property type="component" value="Chromosome 20"/>
</dbReference>
<accession>A6KR82</accession>
<name>A6KR82_RAT</name>
<evidence type="ECO:0000256" key="1">
    <source>
        <dbReference type="SAM" id="MobiDB-lite"/>
    </source>
</evidence>
<evidence type="ECO:0000313" key="3">
    <source>
        <dbReference type="Proteomes" id="UP000234681"/>
    </source>
</evidence>
<dbReference type="EMBL" id="CH474093">
    <property type="protein sequence ID" value="EDL84607.1"/>
    <property type="molecule type" value="Genomic_DNA"/>
</dbReference>
<feature type="compositionally biased region" description="Polar residues" evidence="1">
    <location>
        <begin position="43"/>
        <end position="57"/>
    </location>
</feature>
<proteinExistence type="predicted"/>
<dbReference type="AlphaFoldDB" id="A6KR82"/>